<sequence length="187" mass="21238">MTTSFYGRLDFLSCLRKYSLCWAFLRTLSMCEDHLRFQEMVVPRKWKWSTIISGLEWVKFQVAPTTPVYQPIHLVCMQTHHCPGSVQQQWCHLQTSGVLQTGPLRCGHLCRGRSGKRTHPWGGASADGSCAGEDAPQSHHMLPVHQEAGNPLTGQEFELGELLLSPVGSGIMQRKKMWEWILVLCFK</sequence>
<dbReference type="Proteomes" id="UP001345963">
    <property type="component" value="Unassembled WGS sequence"/>
</dbReference>
<protein>
    <submittedName>
        <fullName evidence="1">Uncharacterized protein</fullName>
    </submittedName>
</protein>
<organism evidence="1 2">
    <name type="scientific">Ataeniobius toweri</name>
    <dbReference type="NCBI Taxonomy" id="208326"/>
    <lineage>
        <taxon>Eukaryota</taxon>
        <taxon>Metazoa</taxon>
        <taxon>Chordata</taxon>
        <taxon>Craniata</taxon>
        <taxon>Vertebrata</taxon>
        <taxon>Euteleostomi</taxon>
        <taxon>Actinopterygii</taxon>
        <taxon>Neopterygii</taxon>
        <taxon>Teleostei</taxon>
        <taxon>Neoteleostei</taxon>
        <taxon>Acanthomorphata</taxon>
        <taxon>Ovalentaria</taxon>
        <taxon>Atherinomorphae</taxon>
        <taxon>Cyprinodontiformes</taxon>
        <taxon>Goodeidae</taxon>
        <taxon>Ataeniobius</taxon>
    </lineage>
</organism>
<keyword evidence="2" id="KW-1185">Reference proteome</keyword>
<name>A0ABU7BC74_9TELE</name>
<comment type="caution">
    <text evidence="1">The sequence shown here is derived from an EMBL/GenBank/DDBJ whole genome shotgun (WGS) entry which is preliminary data.</text>
</comment>
<dbReference type="EMBL" id="JAHUTI010047712">
    <property type="protein sequence ID" value="MED6247119.1"/>
    <property type="molecule type" value="Genomic_DNA"/>
</dbReference>
<evidence type="ECO:0000313" key="1">
    <source>
        <dbReference type="EMBL" id="MED6247119.1"/>
    </source>
</evidence>
<evidence type="ECO:0000313" key="2">
    <source>
        <dbReference type="Proteomes" id="UP001345963"/>
    </source>
</evidence>
<accession>A0ABU7BC74</accession>
<proteinExistence type="predicted"/>
<gene>
    <name evidence="1" type="ORF">ATANTOWER_030785</name>
</gene>
<reference evidence="1 2" key="1">
    <citation type="submission" date="2021-07" db="EMBL/GenBank/DDBJ databases">
        <authorList>
            <person name="Palmer J.M."/>
        </authorList>
    </citation>
    <scope>NUCLEOTIDE SEQUENCE [LARGE SCALE GENOMIC DNA]</scope>
    <source>
        <strain evidence="1 2">AT_MEX2019</strain>
        <tissue evidence="1">Muscle</tissue>
    </source>
</reference>